<gene>
    <name evidence="3" type="ORF">CE154_019940</name>
</gene>
<dbReference type="Gene3D" id="3.40.190.10">
    <property type="entry name" value="Periplasmic binding protein-like II"/>
    <property type="match status" value="1"/>
</dbReference>
<organism evidence="3 4">
    <name type="scientific">Alicycliphilus denitrificans</name>
    <dbReference type="NCBI Taxonomy" id="179636"/>
    <lineage>
        <taxon>Bacteria</taxon>
        <taxon>Pseudomonadati</taxon>
        <taxon>Pseudomonadota</taxon>
        <taxon>Betaproteobacteria</taxon>
        <taxon>Burkholderiales</taxon>
        <taxon>Comamonadaceae</taxon>
        <taxon>Alicycliphilus</taxon>
    </lineage>
</organism>
<feature type="chain" id="PRO_5018755409" evidence="2">
    <location>
        <begin position="27"/>
        <end position="322"/>
    </location>
</feature>
<dbReference type="InterPro" id="IPR005064">
    <property type="entry name" value="BUG"/>
</dbReference>
<dbReference type="InterPro" id="IPR042100">
    <property type="entry name" value="Bug_dom1"/>
</dbReference>
<dbReference type="AlphaFoldDB" id="A0A3R7EC38"/>
<dbReference type="SUPFAM" id="SSF53850">
    <property type="entry name" value="Periplasmic binding protein-like II"/>
    <property type="match status" value="1"/>
</dbReference>
<proteinExistence type="inferred from homology"/>
<evidence type="ECO:0000256" key="2">
    <source>
        <dbReference type="SAM" id="SignalP"/>
    </source>
</evidence>
<comment type="caution">
    <text evidence="3">The sequence shown here is derived from an EMBL/GenBank/DDBJ whole genome shotgun (WGS) entry which is preliminary data.</text>
</comment>
<dbReference type="Gene3D" id="3.40.190.150">
    <property type="entry name" value="Bordetella uptake gene, domain 1"/>
    <property type="match status" value="1"/>
</dbReference>
<dbReference type="PIRSF" id="PIRSF017082">
    <property type="entry name" value="YflP"/>
    <property type="match status" value="1"/>
</dbReference>
<dbReference type="Pfam" id="PF03401">
    <property type="entry name" value="TctC"/>
    <property type="match status" value="1"/>
</dbReference>
<name>A0A3R7EC38_9BURK</name>
<dbReference type="EMBL" id="NKDB02000005">
    <property type="protein sequence ID" value="RKJ94586.1"/>
    <property type="molecule type" value="Genomic_DNA"/>
</dbReference>
<dbReference type="RefSeq" id="WP_094437160.1">
    <property type="nucleotide sequence ID" value="NZ_NKDB02000005.1"/>
</dbReference>
<sequence length="322" mass="34235">MKRNTFLVSALAVALGSLASTQIVQAQTWPAKPIRLIVSYPPGGPVDGIARLMMPLVSKELGQAIIIENRAGAAGAMGIASAVRAEPDGYTFGVGVLGVLAITPHLGKVPFRPEEVKYVTMLTKSPHALVTNPAKGIRDLKSFVDAARAVPGKLNYGSPGQGSSTHLDGELLQQEAKIDILHVPYKGGAAAINALLGGEVQMLAVEVSAAIPLKDKISIAAIMGDKRLPQLPNVPTTVELGYRGVIASSMYGIVAPSGTPDEITNRFRAAVHKVLVMPQVRDRLLSQGQTPMPTTGEEYRQLMAEESARWGEIIRKRSLKID</sequence>
<evidence type="ECO:0000313" key="4">
    <source>
        <dbReference type="Proteomes" id="UP000216225"/>
    </source>
</evidence>
<evidence type="ECO:0000256" key="1">
    <source>
        <dbReference type="ARBA" id="ARBA00006987"/>
    </source>
</evidence>
<comment type="similarity">
    <text evidence="1">Belongs to the UPF0065 (bug) family.</text>
</comment>
<dbReference type="PANTHER" id="PTHR42928">
    <property type="entry name" value="TRICARBOXYLATE-BINDING PROTEIN"/>
    <property type="match status" value="1"/>
</dbReference>
<reference evidence="3 4" key="1">
    <citation type="submission" date="2018-09" db="EMBL/GenBank/DDBJ databases">
        <title>Genome comparison of Alicycliphilus sp. BQ1, a polyurethanolytic bacterium, with its closest phylogenetic relatives Alicycliphilus denitrificans BC and K601, unable to attack polyurethane.</title>
        <authorList>
            <person name="Loza-Tavera H."/>
            <person name="Lozano L."/>
            <person name="Cevallos M."/>
            <person name="Maya-Lucas O."/>
            <person name="Garcia-Mena J."/>
            <person name="Hernandez J."/>
        </authorList>
    </citation>
    <scope>NUCLEOTIDE SEQUENCE [LARGE SCALE GENOMIC DNA]</scope>
    <source>
        <strain evidence="3 4">BQ1</strain>
    </source>
</reference>
<accession>A0A3R7EC38</accession>
<protein>
    <submittedName>
        <fullName evidence="3">Tripartite tricarboxylate transporter substrate binding protein</fullName>
    </submittedName>
</protein>
<dbReference type="CDD" id="cd07012">
    <property type="entry name" value="PBP2_Bug_TTT"/>
    <property type="match status" value="1"/>
</dbReference>
<feature type="signal peptide" evidence="2">
    <location>
        <begin position="1"/>
        <end position="26"/>
    </location>
</feature>
<keyword evidence="2" id="KW-0732">Signal</keyword>
<evidence type="ECO:0000313" key="3">
    <source>
        <dbReference type="EMBL" id="RKJ94586.1"/>
    </source>
</evidence>
<dbReference type="Proteomes" id="UP000216225">
    <property type="component" value="Unassembled WGS sequence"/>
</dbReference>
<dbReference type="PANTHER" id="PTHR42928:SF5">
    <property type="entry name" value="BLR1237 PROTEIN"/>
    <property type="match status" value="1"/>
</dbReference>